<name>X1EKL6_9ZZZZ</name>
<accession>X1EKL6</accession>
<protein>
    <recommendedName>
        <fullName evidence="4">30S ribosomal protein S3ae</fullName>
    </recommendedName>
</protein>
<gene>
    <name evidence="3" type="ORF">S01H4_58951</name>
</gene>
<evidence type="ECO:0008006" key="4">
    <source>
        <dbReference type="Google" id="ProtNLM"/>
    </source>
</evidence>
<dbReference type="AlphaFoldDB" id="X1EKL6"/>
<dbReference type="InterPro" id="IPR001593">
    <property type="entry name" value="Ribosomal_eS1"/>
</dbReference>
<organism evidence="3">
    <name type="scientific">marine sediment metagenome</name>
    <dbReference type="NCBI Taxonomy" id="412755"/>
    <lineage>
        <taxon>unclassified sequences</taxon>
        <taxon>metagenomes</taxon>
        <taxon>ecological metagenomes</taxon>
    </lineage>
</organism>
<dbReference type="GO" id="GO:1990904">
    <property type="term" value="C:ribonucleoprotein complex"/>
    <property type="evidence" value="ECO:0007669"/>
    <property type="project" value="UniProtKB-KW"/>
</dbReference>
<keyword evidence="1" id="KW-0689">Ribosomal protein</keyword>
<comment type="caution">
    <text evidence="3">The sequence shown here is derived from an EMBL/GenBank/DDBJ whole genome shotgun (WGS) entry which is preliminary data.</text>
</comment>
<sequence length="82" mass="9521">MSSRARKKKPSLKKVSFKDKSWYQIITPKIFNFKPIGEILGFEDNVMGRTIETLLFDFTGKYSDISLKLKFQVSDVNNEAKK</sequence>
<dbReference type="GO" id="GO:0005840">
    <property type="term" value="C:ribosome"/>
    <property type="evidence" value="ECO:0007669"/>
    <property type="project" value="UniProtKB-KW"/>
</dbReference>
<dbReference type="GO" id="GO:0003735">
    <property type="term" value="F:structural constituent of ribosome"/>
    <property type="evidence" value="ECO:0007669"/>
    <property type="project" value="InterPro"/>
</dbReference>
<reference evidence="3" key="1">
    <citation type="journal article" date="2014" name="Front. Microbiol.">
        <title>High frequency of phylogenetically diverse reductive dehalogenase-homologous genes in deep subseafloor sedimentary metagenomes.</title>
        <authorList>
            <person name="Kawai M."/>
            <person name="Futagami T."/>
            <person name="Toyoda A."/>
            <person name="Takaki Y."/>
            <person name="Nishi S."/>
            <person name="Hori S."/>
            <person name="Arai W."/>
            <person name="Tsubouchi T."/>
            <person name="Morono Y."/>
            <person name="Uchiyama I."/>
            <person name="Ito T."/>
            <person name="Fujiyama A."/>
            <person name="Inagaki F."/>
            <person name="Takami H."/>
        </authorList>
    </citation>
    <scope>NUCLEOTIDE SEQUENCE</scope>
    <source>
        <strain evidence="3">Expedition CK06-06</strain>
    </source>
</reference>
<feature type="non-terminal residue" evidence="3">
    <location>
        <position position="82"/>
    </location>
</feature>
<dbReference type="GO" id="GO:0006412">
    <property type="term" value="P:translation"/>
    <property type="evidence" value="ECO:0007669"/>
    <property type="project" value="InterPro"/>
</dbReference>
<dbReference type="EMBL" id="BART01034502">
    <property type="protein sequence ID" value="GAH17674.1"/>
    <property type="molecule type" value="Genomic_DNA"/>
</dbReference>
<proteinExistence type="predicted"/>
<evidence type="ECO:0000256" key="1">
    <source>
        <dbReference type="ARBA" id="ARBA00022980"/>
    </source>
</evidence>
<keyword evidence="2" id="KW-0687">Ribonucleoprotein</keyword>
<evidence type="ECO:0000313" key="3">
    <source>
        <dbReference type="EMBL" id="GAH17674.1"/>
    </source>
</evidence>
<evidence type="ECO:0000256" key="2">
    <source>
        <dbReference type="ARBA" id="ARBA00023274"/>
    </source>
</evidence>
<dbReference type="Pfam" id="PF01015">
    <property type="entry name" value="Ribosomal_S3Ae"/>
    <property type="match status" value="1"/>
</dbReference>